<protein>
    <submittedName>
        <fullName evidence="1">Uncharacterized protein</fullName>
    </submittedName>
</protein>
<dbReference type="RefSeq" id="WP_422108439.1">
    <property type="nucleotide sequence ID" value="NZ_CACRUA010000026.1"/>
</dbReference>
<organism evidence="1">
    <name type="scientific">Clostridium symbiosum</name>
    <name type="common">Bacteroides symbiosus</name>
    <dbReference type="NCBI Taxonomy" id="1512"/>
    <lineage>
        <taxon>Bacteria</taxon>
        <taxon>Bacillati</taxon>
        <taxon>Bacillota</taxon>
        <taxon>Clostridia</taxon>
        <taxon>Lachnospirales</taxon>
        <taxon>Lachnospiraceae</taxon>
        <taxon>Otoolea</taxon>
    </lineage>
</organism>
<reference evidence="1" key="1">
    <citation type="submission" date="2019-11" db="EMBL/GenBank/DDBJ databases">
        <authorList>
            <person name="Feng L."/>
        </authorList>
    </citation>
    <scope>NUCLEOTIDE SEQUENCE</scope>
    <source>
        <strain evidence="1">CsymbiosumLFYP84</strain>
    </source>
</reference>
<proteinExistence type="predicted"/>
<accession>A0A6N3ER34</accession>
<gene>
    <name evidence="1" type="ORF">CSLFYP84_02185</name>
</gene>
<dbReference type="AlphaFoldDB" id="A0A6N3ER34"/>
<evidence type="ECO:0000313" key="1">
    <source>
        <dbReference type="EMBL" id="VYU42148.1"/>
    </source>
</evidence>
<sequence>MTNAQVQAGFEEVYNKFWNRYKNRVPGRDSEEWERMHTYSVVLKKKYPFLSQTVLEMEIELDERMRGRGQ</sequence>
<dbReference type="EMBL" id="CACRUA010000026">
    <property type="protein sequence ID" value="VYU42148.1"/>
    <property type="molecule type" value="Genomic_DNA"/>
</dbReference>
<name>A0A6N3ER34_CLOSY</name>